<dbReference type="SMART" id="SM00741">
    <property type="entry name" value="SapB"/>
    <property type="match status" value="1"/>
</dbReference>
<dbReference type="EMBL" id="CADEPM010000003">
    <property type="protein sequence ID" value="CAB3402711.1"/>
    <property type="molecule type" value="Genomic_DNA"/>
</dbReference>
<dbReference type="SUPFAM" id="SSF47862">
    <property type="entry name" value="Saposin"/>
    <property type="match status" value="1"/>
</dbReference>
<keyword evidence="1" id="KW-1015">Disulfide bond</keyword>
<organism evidence="4 5">
    <name type="scientific">Caenorhabditis bovis</name>
    <dbReference type="NCBI Taxonomy" id="2654633"/>
    <lineage>
        <taxon>Eukaryota</taxon>
        <taxon>Metazoa</taxon>
        <taxon>Ecdysozoa</taxon>
        <taxon>Nematoda</taxon>
        <taxon>Chromadorea</taxon>
        <taxon>Rhabditida</taxon>
        <taxon>Rhabditina</taxon>
        <taxon>Rhabditomorpha</taxon>
        <taxon>Rhabditoidea</taxon>
        <taxon>Rhabditidae</taxon>
        <taxon>Peloderinae</taxon>
        <taxon>Caenorhabditis</taxon>
    </lineage>
</organism>
<evidence type="ECO:0000259" key="3">
    <source>
        <dbReference type="PROSITE" id="PS50015"/>
    </source>
</evidence>
<dbReference type="Proteomes" id="UP000494206">
    <property type="component" value="Unassembled WGS sequence"/>
</dbReference>
<dbReference type="InterPro" id="IPR008139">
    <property type="entry name" value="SaposinB_dom"/>
</dbReference>
<evidence type="ECO:0000256" key="2">
    <source>
        <dbReference type="SAM" id="SignalP"/>
    </source>
</evidence>
<feature type="domain" description="Saposin B-type" evidence="3">
    <location>
        <begin position="34"/>
        <end position="110"/>
    </location>
</feature>
<dbReference type="Gene3D" id="1.10.225.10">
    <property type="entry name" value="Saposin-like"/>
    <property type="match status" value="1"/>
</dbReference>
<dbReference type="PROSITE" id="PS50015">
    <property type="entry name" value="SAP_B"/>
    <property type="match status" value="1"/>
</dbReference>
<evidence type="ECO:0000256" key="1">
    <source>
        <dbReference type="ARBA" id="ARBA00023157"/>
    </source>
</evidence>
<dbReference type="InterPro" id="IPR011001">
    <property type="entry name" value="Saposin-like"/>
</dbReference>
<dbReference type="AlphaFoldDB" id="A0A8S1EN81"/>
<gene>
    <name evidence="4" type="ORF">CBOVIS_LOCUS5293</name>
</gene>
<accession>A0A8S1EN81</accession>
<name>A0A8S1EN81_9PELO</name>
<feature type="chain" id="PRO_5035866550" description="Saposin B-type domain-containing protein" evidence="2">
    <location>
        <begin position="21"/>
        <end position="110"/>
    </location>
</feature>
<reference evidence="4 5" key="1">
    <citation type="submission" date="2020-04" db="EMBL/GenBank/DDBJ databases">
        <authorList>
            <person name="Laetsch R D."/>
            <person name="Stevens L."/>
            <person name="Kumar S."/>
            <person name="Blaxter L. M."/>
        </authorList>
    </citation>
    <scope>NUCLEOTIDE SEQUENCE [LARGE SCALE GENOMIC DNA]</scope>
</reference>
<keyword evidence="5" id="KW-1185">Reference proteome</keyword>
<dbReference type="OrthoDB" id="5835295at2759"/>
<feature type="signal peptide" evidence="2">
    <location>
        <begin position="1"/>
        <end position="20"/>
    </location>
</feature>
<evidence type="ECO:0000313" key="5">
    <source>
        <dbReference type="Proteomes" id="UP000494206"/>
    </source>
</evidence>
<comment type="caution">
    <text evidence="4">The sequence shown here is derived from an EMBL/GenBank/DDBJ whole genome shotgun (WGS) entry which is preliminary data.</text>
</comment>
<proteinExistence type="predicted"/>
<protein>
    <recommendedName>
        <fullName evidence="3">Saposin B-type domain-containing protein</fullName>
    </recommendedName>
</protein>
<keyword evidence="2" id="KW-0732">Signal</keyword>
<evidence type="ECO:0000313" key="4">
    <source>
        <dbReference type="EMBL" id="CAB3402711.1"/>
    </source>
</evidence>
<sequence length="110" mass="12041">MARSLAALLIAMLAVHYVVSSPAPVNPLNLKKHHGAMCGVCKELVKGGEEIGEADLDEWLNTNIGTLCWTLLLVIHHECEKELKEVKKDLKKAIEDGVPPEKACKDVDLC</sequence>